<dbReference type="PRINTS" id="PR00344">
    <property type="entry name" value="BCTRLSENSOR"/>
</dbReference>
<accession>A0ABV5KQD2</accession>
<reference evidence="11 12" key="1">
    <citation type="submission" date="2024-09" db="EMBL/GenBank/DDBJ databases">
        <authorList>
            <person name="Sun Q."/>
            <person name="Mori K."/>
        </authorList>
    </citation>
    <scope>NUCLEOTIDE SEQUENCE [LARGE SCALE GENOMIC DNA]</scope>
    <source>
        <strain evidence="11 12">TISTR 2452</strain>
    </source>
</reference>
<feature type="domain" description="Histidine kinase" evidence="10">
    <location>
        <begin position="216"/>
        <end position="424"/>
    </location>
</feature>
<protein>
    <recommendedName>
        <fullName evidence="2">histidine kinase</fullName>
        <ecNumber evidence="2">2.7.13.3</ecNumber>
    </recommendedName>
</protein>
<evidence type="ECO:0000256" key="3">
    <source>
        <dbReference type="ARBA" id="ARBA00022553"/>
    </source>
</evidence>
<keyword evidence="9" id="KW-1133">Transmembrane helix</keyword>
<evidence type="ECO:0000256" key="5">
    <source>
        <dbReference type="ARBA" id="ARBA00022741"/>
    </source>
</evidence>
<dbReference type="EC" id="2.7.13.3" evidence="2"/>
<dbReference type="SMART" id="SM00388">
    <property type="entry name" value="HisKA"/>
    <property type="match status" value="1"/>
</dbReference>
<dbReference type="InterPro" id="IPR005467">
    <property type="entry name" value="His_kinase_dom"/>
</dbReference>
<dbReference type="GO" id="GO:0005524">
    <property type="term" value="F:ATP binding"/>
    <property type="evidence" value="ECO:0007669"/>
    <property type="project" value="UniProtKB-KW"/>
</dbReference>
<keyword evidence="9" id="KW-0812">Transmembrane</keyword>
<evidence type="ECO:0000256" key="1">
    <source>
        <dbReference type="ARBA" id="ARBA00000085"/>
    </source>
</evidence>
<evidence type="ECO:0000256" key="6">
    <source>
        <dbReference type="ARBA" id="ARBA00022777"/>
    </source>
</evidence>
<evidence type="ECO:0000256" key="4">
    <source>
        <dbReference type="ARBA" id="ARBA00022679"/>
    </source>
</evidence>
<keyword evidence="9" id="KW-0472">Membrane</keyword>
<dbReference type="Pfam" id="PF00512">
    <property type="entry name" value="HisKA"/>
    <property type="match status" value="1"/>
</dbReference>
<dbReference type="InterPro" id="IPR036097">
    <property type="entry name" value="HisK_dim/P_sf"/>
</dbReference>
<keyword evidence="3" id="KW-0597">Phosphoprotein</keyword>
<dbReference type="PANTHER" id="PTHR43065">
    <property type="entry name" value="SENSOR HISTIDINE KINASE"/>
    <property type="match status" value="1"/>
</dbReference>
<feature type="transmembrane region" description="Helical" evidence="9">
    <location>
        <begin position="70"/>
        <end position="94"/>
    </location>
</feature>
<keyword evidence="7 11" id="KW-0067">ATP-binding</keyword>
<keyword evidence="5" id="KW-0547">Nucleotide-binding</keyword>
<feature type="transmembrane region" description="Helical" evidence="9">
    <location>
        <begin position="106"/>
        <end position="123"/>
    </location>
</feature>
<evidence type="ECO:0000256" key="7">
    <source>
        <dbReference type="ARBA" id="ARBA00022840"/>
    </source>
</evidence>
<dbReference type="SUPFAM" id="SSF47384">
    <property type="entry name" value="Homodimeric domain of signal transducing histidine kinase"/>
    <property type="match status" value="1"/>
</dbReference>
<dbReference type="InterPro" id="IPR036890">
    <property type="entry name" value="HATPase_C_sf"/>
</dbReference>
<comment type="catalytic activity">
    <reaction evidence="1">
        <text>ATP + protein L-histidine = ADP + protein N-phospho-L-histidine.</text>
        <dbReference type="EC" id="2.7.13.3"/>
    </reaction>
</comment>
<dbReference type="Pfam" id="PF02518">
    <property type="entry name" value="HATPase_c"/>
    <property type="match status" value="1"/>
</dbReference>
<dbReference type="CDD" id="cd00082">
    <property type="entry name" value="HisKA"/>
    <property type="match status" value="1"/>
</dbReference>
<dbReference type="Proteomes" id="UP001589747">
    <property type="component" value="Unassembled WGS sequence"/>
</dbReference>
<proteinExistence type="predicted"/>
<evidence type="ECO:0000313" key="12">
    <source>
        <dbReference type="Proteomes" id="UP001589747"/>
    </source>
</evidence>
<dbReference type="SMART" id="SM00387">
    <property type="entry name" value="HATPase_c"/>
    <property type="match status" value="1"/>
</dbReference>
<evidence type="ECO:0000313" key="11">
    <source>
        <dbReference type="EMBL" id="MFB9327443.1"/>
    </source>
</evidence>
<feature type="transmembrane region" description="Helical" evidence="9">
    <location>
        <begin position="16"/>
        <end position="35"/>
    </location>
</feature>
<keyword evidence="4" id="KW-0808">Transferase</keyword>
<comment type="caution">
    <text evidence="11">The sequence shown here is derived from an EMBL/GenBank/DDBJ whole genome shotgun (WGS) entry which is preliminary data.</text>
</comment>
<dbReference type="InterPro" id="IPR003594">
    <property type="entry name" value="HATPase_dom"/>
</dbReference>
<organism evidence="11 12">
    <name type="scientific">Paenibacillus aurantiacus</name>
    <dbReference type="NCBI Taxonomy" id="1936118"/>
    <lineage>
        <taxon>Bacteria</taxon>
        <taxon>Bacillati</taxon>
        <taxon>Bacillota</taxon>
        <taxon>Bacilli</taxon>
        <taxon>Bacillales</taxon>
        <taxon>Paenibacillaceae</taxon>
        <taxon>Paenibacillus</taxon>
    </lineage>
</organism>
<evidence type="ECO:0000256" key="2">
    <source>
        <dbReference type="ARBA" id="ARBA00012438"/>
    </source>
</evidence>
<name>A0ABV5KQD2_9BACL</name>
<dbReference type="Gene3D" id="1.10.287.130">
    <property type="match status" value="1"/>
</dbReference>
<evidence type="ECO:0000256" key="8">
    <source>
        <dbReference type="ARBA" id="ARBA00023012"/>
    </source>
</evidence>
<feature type="transmembrane region" description="Helical" evidence="9">
    <location>
        <begin position="143"/>
        <end position="161"/>
    </location>
</feature>
<keyword evidence="8" id="KW-0902">Two-component regulatory system</keyword>
<keyword evidence="12" id="KW-1185">Reference proteome</keyword>
<feature type="transmembrane region" description="Helical" evidence="9">
    <location>
        <begin position="41"/>
        <end position="58"/>
    </location>
</feature>
<dbReference type="RefSeq" id="WP_377495745.1">
    <property type="nucleotide sequence ID" value="NZ_JBHMDO010000025.1"/>
</dbReference>
<dbReference type="EMBL" id="JBHMDO010000025">
    <property type="protein sequence ID" value="MFB9327443.1"/>
    <property type="molecule type" value="Genomic_DNA"/>
</dbReference>
<feature type="transmembrane region" description="Helical" evidence="9">
    <location>
        <begin position="167"/>
        <end position="188"/>
    </location>
</feature>
<gene>
    <name evidence="11" type="ORF">ACFFSY_16055</name>
</gene>
<dbReference type="Gene3D" id="3.30.565.10">
    <property type="entry name" value="Histidine kinase-like ATPase, C-terminal domain"/>
    <property type="match status" value="1"/>
</dbReference>
<dbReference type="PANTHER" id="PTHR43065:SF46">
    <property type="entry name" value="C4-DICARBOXYLATE TRANSPORT SENSOR PROTEIN DCTB"/>
    <property type="match status" value="1"/>
</dbReference>
<dbReference type="SUPFAM" id="SSF55874">
    <property type="entry name" value="ATPase domain of HSP90 chaperone/DNA topoisomerase II/histidine kinase"/>
    <property type="match status" value="1"/>
</dbReference>
<evidence type="ECO:0000256" key="9">
    <source>
        <dbReference type="SAM" id="Phobius"/>
    </source>
</evidence>
<sequence>MGEQFWITLLAREFHGLLYIFGACLLSLVMTLKLYGVPRRRLTYVAILTLLSCLYFATETVDPLVYAVQLTPISIALAIIFEGFVPALAAWAAFALCGTLVVGNGWLPTIAGTSVMVLLGIYLNRRGSDSGCIPYARYLKRYMLLVAAHAAIYLAVAYGTGSGPPNGVALFWTLAGTLVSALIVSAVYHRVKHQEHLHMELIDAEKYQVIGQMAASISHEIRNPLTTAKGFLQLMGKEGINEETRERYREYATEGINHANAIISDYLNYAKPTRESEQPFDVRAELDGLMPWVTPMSTMADVEIRIQHLKDGPLLMLGEPKKFQQCMLNILKNAIESMPSGGTMTVMTWTEGGKLCIQVSDTGVGMSEEQLRQIGKPFFTTKEAGTGLGMLVVVQLIQLMSGTIRYRSKPGQGTICDIRFKRYEHARLNRTS</sequence>
<dbReference type="InterPro" id="IPR003661">
    <property type="entry name" value="HisK_dim/P_dom"/>
</dbReference>
<dbReference type="InterPro" id="IPR004358">
    <property type="entry name" value="Sig_transdc_His_kin-like_C"/>
</dbReference>
<dbReference type="PROSITE" id="PS50109">
    <property type="entry name" value="HIS_KIN"/>
    <property type="match status" value="1"/>
</dbReference>
<keyword evidence="6" id="KW-0418">Kinase</keyword>
<evidence type="ECO:0000259" key="10">
    <source>
        <dbReference type="PROSITE" id="PS50109"/>
    </source>
</evidence>